<keyword evidence="4" id="KW-1185">Reference proteome</keyword>
<keyword evidence="2" id="KW-0812">Transmembrane</keyword>
<reference evidence="3 4" key="1">
    <citation type="submission" date="2016-10" db="EMBL/GenBank/DDBJ databases">
        <authorList>
            <person name="de Groot N.N."/>
        </authorList>
    </citation>
    <scope>NUCLEOTIDE SEQUENCE [LARGE SCALE GENOMIC DNA]</scope>
    <source>
        <strain evidence="3 4">DSM 45434</strain>
    </source>
</reference>
<keyword evidence="2" id="KW-1133">Transmembrane helix</keyword>
<organism evidence="3 4">
    <name type="scientific">Corynebacterium timonense</name>
    <dbReference type="NCBI Taxonomy" id="441500"/>
    <lineage>
        <taxon>Bacteria</taxon>
        <taxon>Bacillati</taxon>
        <taxon>Actinomycetota</taxon>
        <taxon>Actinomycetes</taxon>
        <taxon>Mycobacteriales</taxon>
        <taxon>Corynebacteriaceae</taxon>
        <taxon>Corynebacterium</taxon>
    </lineage>
</organism>
<feature type="region of interest" description="Disordered" evidence="1">
    <location>
        <begin position="177"/>
        <end position="277"/>
    </location>
</feature>
<dbReference type="eggNOG" id="COG2919">
    <property type="taxonomic scope" value="Bacteria"/>
</dbReference>
<evidence type="ECO:0000313" key="4">
    <source>
        <dbReference type="Proteomes" id="UP000182237"/>
    </source>
</evidence>
<evidence type="ECO:0000313" key="3">
    <source>
        <dbReference type="EMBL" id="SDR87336.1"/>
    </source>
</evidence>
<keyword evidence="2" id="KW-0472">Membrane</keyword>
<dbReference type="RefSeq" id="WP_040420647.1">
    <property type="nucleotide sequence ID" value="NZ_LT629765.1"/>
</dbReference>
<feature type="transmembrane region" description="Helical" evidence="2">
    <location>
        <begin position="89"/>
        <end position="110"/>
    </location>
</feature>
<proteinExistence type="predicted"/>
<dbReference type="EMBL" id="LT629765">
    <property type="protein sequence ID" value="SDR87336.1"/>
    <property type="molecule type" value="Genomic_DNA"/>
</dbReference>
<evidence type="ECO:0000256" key="2">
    <source>
        <dbReference type="SAM" id="Phobius"/>
    </source>
</evidence>
<feature type="compositionally biased region" description="Low complexity" evidence="1">
    <location>
        <begin position="1"/>
        <end position="22"/>
    </location>
</feature>
<dbReference type="Proteomes" id="UP000182237">
    <property type="component" value="Chromosome I"/>
</dbReference>
<feature type="region of interest" description="Disordered" evidence="1">
    <location>
        <begin position="1"/>
        <end position="61"/>
    </location>
</feature>
<feature type="compositionally biased region" description="Low complexity" evidence="1">
    <location>
        <begin position="265"/>
        <end position="277"/>
    </location>
</feature>
<gene>
    <name evidence="3" type="ORF">SAMN04488539_0551</name>
</gene>
<accession>A0A1H1MKS6</accession>
<name>A0A1H1MKS6_9CORY</name>
<protein>
    <recommendedName>
        <fullName evidence="5">Cell division protein FtsL</fullName>
    </recommendedName>
</protein>
<evidence type="ECO:0008006" key="5">
    <source>
        <dbReference type="Google" id="ProtNLM"/>
    </source>
</evidence>
<sequence>MGASRDYTAGARAGTATLTRPAPTRRRPRMYAPASAPHPTPGRTASAPRVAPHVPRGARGGRLGSQQVVSVRGRRVSVPENTKKRFSSVTIVAVPLLVAGVVFAMMLSGMSTNQSFTIQQLQSRERALKAEVESLNRDLGDVRSTGQIAQRAAEAGMVVPGHPGILVVDEVGEVHEQRAADPETTSTIIDVNGAPTRANGATSDRNATDELGDSLTSVPGGNVLGRNGARGTSAPENTTPEDVPAPAERAPINPAPAERAPINLAPYAPNAPSAPSE</sequence>
<dbReference type="STRING" id="1203190.GCA_000312345_00226"/>
<dbReference type="AlphaFoldDB" id="A0A1H1MKS6"/>
<evidence type="ECO:0000256" key="1">
    <source>
        <dbReference type="SAM" id="MobiDB-lite"/>
    </source>
</evidence>